<dbReference type="InterPro" id="IPR048328">
    <property type="entry name" value="Dyp_perox_C"/>
</dbReference>
<dbReference type="NCBIfam" id="TIGR01413">
    <property type="entry name" value="Dyp_perox_fam"/>
    <property type="match status" value="1"/>
</dbReference>
<feature type="region of interest" description="Disordered" evidence="9">
    <location>
        <begin position="1"/>
        <end position="42"/>
    </location>
</feature>
<sequence>MSAPTRPPGATGPTNPTNPTSPTGATSLASSAGATRPAGAAETGHVAVEPVLAAHEIQGDVLAGFRKDNAVYLFLRITDTSGARRALTALLGRVSPLADVARFNRLFRSVRRRRGEVRGSLSATWLNIAFTATGLAALVGEEAVRQFDDDAFRLGLAARSALLGDPTDPALAGHPGNWRVGGPTNPVDAVVIVAGDSPADLTATAAWVSDIATRPHDGAPSGFAVVFEQRCAARPDLPGHEHFGFRDGVSQPGPRGRLGDGPDDYLVPRVIAPGDPRSRFFGRPGERLVWPGEFVLGLPRQPLPPRDEFDPLPGAVAGPAWARDGSYLVIRRLRQDVAAFTSFLDETAARLRRDGTFPDLTADRLAALLVGRWPSGAPLVRTPLTDDPALGADDFAVNDFSYLTAEPACPLRPGVHPPDRFPATIADPQGRLCAHAAHIRKVNPRDQATDLGGARTTLHRRLLRRGLPFGPPLTTTVDDEVDRGLLFASYQASIEDQFEFVSQNWVNRTNRPSADPGGHDLILGQAAAAPGRRRVTYLLDAAGDPVEITTATEWITPTGGGYFFAPSISALRALAQPPA</sequence>
<feature type="region of interest" description="Disordered" evidence="9">
    <location>
        <begin position="242"/>
        <end position="264"/>
    </location>
</feature>
<dbReference type="Pfam" id="PF20628">
    <property type="entry name" value="Dyp_perox_C"/>
    <property type="match status" value="1"/>
</dbReference>
<comment type="similarity">
    <text evidence="8">Belongs to the DyP-type peroxidase family.</text>
</comment>
<evidence type="ECO:0000256" key="7">
    <source>
        <dbReference type="ARBA" id="ARBA00023004"/>
    </source>
</evidence>
<keyword evidence="6" id="KW-0560">Oxidoreductase</keyword>
<comment type="cofactor">
    <cofactor evidence="1">
        <name>heme b</name>
        <dbReference type="ChEBI" id="CHEBI:60344"/>
    </cofactor>
</comment>
<evidence type="ECO:0000256" key="4">
    <source>
        <dbReference type="ARBA" id="ARBA00022723"/>
    </source>
</evidence>
<feature type="compositionally biased region" description="Low complexity" evidence="9">
    <location>
        <begin position="1"/>
        <end position="35"/>
    </location>
</feature>
<accession>A0ABT0K686</accession>
<evidence type="ECO:0000259" key="10">
    <source>
        <dbReference type="Pfam" id="PF20628"/>
    </source>
</evidence>
<keyword evidence="13" id="KW-1185">Reference proteome</keyword>
<evidence type="ECO:0000256" key="3">
    <source>
        <dbReference type="ARBA" id="ARBA00022617"/>
    </source>
</evidence>
<organism evidence="12 13">
    <name type="scientific">Frankia umida</name>
    <dbReference type="NCBI Taxonomy" id="573489"/>
    <lineage>
        <taxon>Bacteria</taxon>
        <taxon>Bacillati</taxon>
        <taxon>Actinomycetota</taxon>
        <taxon>Actinomycetes</taxon>
        <taxon>Frankiales</taxon>
        <taxon>Frankiaceae</taxon>
        <taxon>Frankia</taxon>
    </lineage>
</organism>
<evidence type="ECO:0000259" key="11">
    <source>
        <dbReference type="Pfam" id="PF21105"/>
    </source>
</evidence>
<evidence type="ECO:0000313" key="13">
    <source>
        <dbReference type="Proteomes" id="UP001201873"/>
    </source>
</evidence>
<dbReference type="PROSITE" id="PS51404">
    <property type="entry name" value="DYP_PEROXIDASE"/>
    <property type="match status" value="1"/>
</dbReference>
<evidence type="ECO:0000256" key="5">
    <source>
        <dbReference type="ARBA" id="ARBA00022729"/>
    </source>
</evidence>
<evidence type="ECO:0000256" key="1">
    <source>
        <dbReference type="ARBA" id="ARBA00001970"/>
    </source>
</evidence>
<keyword evidence="5" id="KW-0732">Signal</keyword>
<dbReference type="InterPro" id="IPR011008">
    <property type="entry name" value="Dimeric_a/b-barrel"/>
</dbReference>
<keyword evidence="7" id="KW-0408">Iron</keyword>
<feature type="domain" description="DyP dimeric alpha+beta barrel" evidence="11">
    <location>
        <begin position="56"/>
        <end position="211"/>
    </location>
</feature>
<dbReference type="InterPro" id="IPR049509">
    <property type="entry name" value="DyP_N"/>
</dbReference>
<keyword evidence="4" id="KW-0479">Metal-binding</keyword>
<feature type="domain" description="Dyp-type peroxidase C-terminal" evidence="10">
    <location>
        <begin position="436"/>
        <end position="507"/>
    </location>
</feature>
<name>A0ABT0K686_9ACTN</name>
<dbReference type="PANTHER" id="PTHR30521">
    <property type="entry name" value="DEFERROCHELATASE/PEROXIDASE"/>
    <property type="match status" value="1"/>
</dbReference>
<reference evidence="12 13" key="1">
    <citation type="submission" date="2022-04" db="EMBL/GenBank/DDBJ databases">
        <title>Genome diversity in the genus Frankia.</title>
        <authorList>
            <person name="Carlos-Shanley C."/>
            <person name="Hahn D."/>
        </authorList>
    </citation>
    <scope>NUCLEOTIDE SEQUENCE [LARGE SCALE GENOMIC DNA]</scope>
    <source>
        <strain evidence="12 13">Ag45/Mut15</strain>
    </source>
</reference>
<dbReference type="PANTHER" id="PTHR30521:SF4">
    <property type="entry name" value="DEFERROCHELATASE"/>
    <property type="match status" value="1"/>
</dbReference>
<comment type="caution">
    <text evidence="12">The sequence shown here is derived from an EMBL/GenBank/DDBJ whole genome shotgun (WGS) entry which is preliminary data.</text>
</comment>
<evidence type="ECO:0000256" key="8">
    <source>
        <dbReference type="ARBA" id="ARBA00025737"/>
    </source>
</evidence>
<dbReference type="RefSeq" id="WP_248827074.1">
    <property type="nucleotide sequence ID" value="NZ_JALKFT010000060.1"/>
</dbReference>
<keyword evidence="2 12" id="KW-0575">Peroxidase</keyword>
<evidence type="ECO:0000313" key="12">
    <source>
        <dbReference type="EMBL" id="MCK9879024.1"/>
    </source>
</evidence>
<dbReference type="InterPro" id="IPR006314">
    <property type="entry name" value="Dyp_peroxidase"/>
</dbReference>
<gene>
    <name evidence="12" type="ORF">MXD59_25250</name>
</gene>
<dbReference type="EMBL" id="JALKFT010000060">
    <property type="protein sequence ID" value="MCK9879024.1"/>
    <property type="molecule type" value="Genomic_DNA"/>
</dbReference>
<evidence type="ECO:0000256" key="9">
    <source>
        <dbReference type="SAM" id="MobiDB-lite"/>
    </source>
</evidence>
<keyword evidence="3" id="KW-0349">Heme</keyword>
<dbReference type="GO" id="GO:0004601">
    <property type="term" value="F:peroxidase activity"/>
    <property type="evidence" value="ECO:0007669"/>
    <property type="project" value="UniProtKB-KW"/>
</dbReference>
<dbReference type="SUPFAM" id="SSF54909">
    <property type="entry name" value="Dimeric alpha+beta barrel"/>
    <property type="match status" value="1"/>
</dbReference>
<protein>
    <submittedName>
        <fullName evidence="12">Dyp-type peroxidase</fullName>
    </submittedName>
</protein>
<evidence type="ECO:0000256" key="2">
    <source>
        <dbReference type="ARBA" id="ARBA00022559"/>
    </source>
</evidence>
<evidence type="ECO:0000256" key="6">
    <source>
        <dbReference type="ARBA" id="ARBA00023002"/>
    </source>
</evidence>
<dbReference type="Proteomes" id="UP001201873">
    <property type="component" value="Unassembled WGS sequence"/>
</dbReference>
<dbReference type="Pfam" id="PF21105">
    <property type="entry name" value="DyP_N"/>
    <property type="match status" value="1"/>
</dbReference>
<proteinExistence type="inferred from homology"/>